<reference evidence="2 3" key="1">
    <citation type="submission" date="2019-08" db="EMBL/GenBank/DDBJ databases">
        <title>Draft genome sequencing and comparative genomics of hatchery-associated Vibrios.</title>
        <authorList>
            <person name="Kehlet-Delgado H."/>
            <person name="Mueller R.S."/>
        </authorList>
    </citation>
    <scope>NUCLEOTIDE SEQUENCE [LARGE SCALE GENOMIC DNA]</scope>
    <source>
        <strain evidence="2 3">01-65-5-1</strain>
    </source>
</reference>
<proteinExistence type="predicted"/>
<evidence type="ECO:0000256" key="1">
    <source>
        <dbReference type="SAM" id="Phobius"/>
    </source>
</evidence>
<feature type="transmembrane region" description="Helical" evidence="1">
    <location>
        <begin position="12"/>
        <end position="29"/>
    </location>
</feature>
<accession>A0AAE5GSE9</accession>
<keyword evidence="1" id="KW-0812">Transmembrane</keyword>
<evidence type="ECO:0000313" key="3">
    <source>
        <dbReference type="Proteomes" id="UP000572722"/>
    </source>
</evidence>
<keyword evidence="1" id="KW-1133">Transmembrane helix</keyword>
<name>A0AAE5GSE9_9VIBR</name>
<feature type="transmembrane region" description="Helical" evidence="1">
    <location>
        <begin position="198"/>
        <end position="223"/>
    </location>
</feature>
<evidence type="ECO:0008006" key="4">
    <source>
        <dbReference type="Google" id="ProtNLM"/>
    </source>
</evidence>
<feature type="transmembrane region" description="Helical" evidence="1">
    <location>
        <begin position="235"/>
        <end position="253"/>
    </location>
</feature>
<dbReference type="Proteomes" id="UP000572722">
    <property type="component" value="Unassembled WGS sequence"/>
</dbReference>
<comment type="caution">
    <text evidence="2">The sequence shown here is derived from an EMBL/GenBank/DDBJ whole genome shotgun (WGS) entry which is preliminary data.</text>
</comment>
<organism evidence="2 3">
    <name type="scientific">Vibrio tubiashii</name>
    <dbReference type="NCBI Taxonomy" id="29498"/>
    <lineage>
        <taxon>Bacteria</taxon>
        <taxon>Pseudomonadati</taxon>
        <taxon>Pseudomonadota</taxon>
        <taxon>Gammaproteobacteria</taxon>
        <taxon>Vibrionales</taxon>
        <taxon>Vibrionaceae</taxon>
        <taxon>Vibrio</taxon>
        <taxon>Vibrio oreintalis group</taxon>
    </lineage>
</organism>
<dbReference type="RefSeq" id="WP_171323781.1">
    <property type="nucleotide sequence ID" value="NZ_VTXO01000007.1"/>
</dbReference>
<feature type="transmembrane region" description="Helical" evidence="1">
    <location>
        <begin position="90"/>
        <end position="109"/>
    </location>
</feature>
<evidence type="ECO:0000313" key="2">
    <source>
        <dbReference type="EMBL" id="NOI82327.1"/>
    </source>
</evidence>
<dbReference type="Pfam" id="PF14897">
    <property type="entry name" value="EpsG"/>
    <property type="match status" value="1"/>
</dbReference>
<feature type="transmembrane region" description="Helical" evidence="1">
    <location>
        <begin position="307"/>
        <end position="326"/>
    </location>
</feature>
<dbReference type="AlphaFoldDB" id="A0AAE5GSE9"/>
<gene>
    <name evidence="2" type="ORF">F0237_16790</name>
</gene>
<dbReference type="InterPro" id="IPR049458">
    <property type="entry name" value="EpsG-like"/>
</dbReference>
<protein>
    <recommendedName>
        <fullName evidence="4">EpsG family protein</fullName>
    </recommendedName>
</protein>
<sequence>MSSRPIAQYNIVKFLISLLLSCFVVFMPWPEIRSFPFVDIVNYVVRYNLIIENGFGFDFIQTGAIREYVFAEVSWAYFLYLAGKFSIPPYLALHTVSFLCCFLISWFTVSRVKNLAYVLLLLNPLLIDLVLSQQRSALAFVIMLVAIACYQRHKVIFLFLFCAAFSVHMSSLILFSFLTLAMLFNRTRCHENENVNTLIIFLAILVGALVVVGGQDAVLALLGDRRAYGSAGSQSLLYSSVWGALLVLFIAFSKQEKNGLFYFTISLLSLFVISTLFSTYSSRYLAFAFPFILISLSDLRSEIRLPFMGIILTYVLLQWSLWLQLFS</sequence>
<feature type="transmembrane region" description="Helical" evidence="1">
    <location>
        <begin position="157"/>
        <end position="178"/>
    </location>
</feature>
<keyword evidence="1" id="KW-0472">Membrane</keyword>
<dbReference type="EMBL" id="VTXO01000007">
    <property type="protein sequence ID" value="NOI82327.1"/>
    <property type="molecule type" value="Genomic_DNA"/>
</dbReference>
<feature type="transmembrane region" description="Helical" evidence="1">
    <location>
        <begin position="259"/>
        <end position="277"/>
    </location>
</feature>